<keyword evidence="2" id="KW-0720">Serine protease</keyword>
<dbReference type="SUPFAM" id="SSF54211">
    <property type="entry name" value="Ribosomal protein S5 domain 2-like"/>
    <property type="match status" value="1"/>
</dbReference>
<evidence type="ECO:0000256" key="1">
    <source>
        <dbReference type="ARBA" id="ARBA00022670"/>
    </source>
</evidence>
<keyword evidence="1 2" id="KW-0645">Protease</keyword>
<protein>
    <recommendedName>
        <fullName evidence="2">endopeptidase La</fullName>
        <ecNumber evidence="2">3.4.21.53</ecNumber>
    </recommendedName>
</protein>
<dbReference type="GO" id="GO:0030163">
    <property type="term" value="P:protein catabolic process"/>
    <property type="evidence" value="ECO:0007669"/>
    <property type="project" value="InterPro"/>
</dbReference>
<dbReference type="InterPro" id="IPR020568">
    <property type="entry name" value="Ribosomal_Su5_D2-typ_SF"/>
</dbReference>
<evidence type="ECO:0000259" key="3">
    <source>
        <dbReference type="PROSITE" id="PS51786"/>
    </source>
</evidence>
<comment type="catalytic activity">
    <reaction evidence="2">
        <text>Hydrolysis of proteins in presence of ATP.</text>
        <dbReference type="EC" id="3.4.21.53"/>
    </reaction>
</comment>
<dbReference type="RefSeq" id="WP_118969324.1">
    <property type="nucleotide sequence ID" value="NZ_QHCT01000004.1"/>
</dbReference>
<evidence type="ECO:0000256" key="2">
    <source>
        <dbReference type="PROSITE-ProRule" id="PRU01122"/>
    </source>
</evidence>
<dbReference type="GO" id="GO:0005524">
    <property type="term" value="F:ATP binding"/>
    <property type="evidence" value="ECO:0007669"/>
    <property type="project" value="InterPro"/>
</dbReference>
<feature type="domain" description="Lon proteolytic" evidence="3">
    <location>
        <begin position="309"/>
        <end position="507"/>
    </location>
</feature>
<gene>
    <name evidence="4" type="ORF">DLM75_15010</name>
</gene>
<proteinExistence type="inferred from homology"/>
<dbReference type="Gene3D" id="3.30.230.10">
    <property type="match status" value="1"/>
</dbReference>
<dbReference type="InterPro" id="IPR008269">
    <property type="entry name" value="Lon_proteolytic"/>
</dbReference>
<comment type="caution">
    <text evidence="4">The sequence shown here is derived from an EMBL/GenBank/DDBJ whole genome shotgun (WGS) entry which is preliminary data.</text>
</comment>
<feature type="active site" evidence="2">
    <location>
        <position position="401"/>
    </location>
</feature>
<dbReference type="GO" id="GO:0006508">
    <property type="term" value="P:proteolysis"/>
    <property type="evidence" value="ECO:0007669"/>
    <property type="project" value="UniProtKB-KW"/>
</dbReference>
<dbReference type="GO" id="GO:0004252">
    <property type="term" value="F:serine-type endopeptidase activity"/>
    <property type="evidence" value="ECO:0007669"/>
    <property type="project" value="UniProtKB-UniRule"/>
</dbReference>
<accession>A0A396Z7Q9</accession>
<keyword evidence="2" id="KW-0378">Hydrolase</keyword>
<dbReference type="InterPro" id="IPR027417">
    <property type="entry name" value="P-loop_NTPase"/>
</dbReference>
<dbReference type="Pfam" id="PF13654">
    <property type="entry name" value="AAA_32"/>
    <property type="match status" value="1"/>
</dbReference>
<dbReference type="AlphaFoldDB" id="A0A396Z7Q9"/>
<evidence type="ECO:0000313" key="5">
    <source>
        <dbReference type="Proteomes" id="UP000265798"/>
    </source>
</evidence>
<dbReference type="GO" id="GO:0004176">
    <property type="term" value="F:ATP-dependent peptidase activity"/>
    <property type="evidence" value="ECO:0007669"/>
    <property type="project" value="UniProtKB-UniRule"/>
</dbReference>
<name>A0A396Z7Q9_9LEPT</name>
<organism evidence="4 5">
    <name type="scientific">Leptospira stimsonii</name>
    <dbReference type="NCBI Taxonomy" id="2202203"/>
    <lineage>
        <taxon>Bacteria</taxon>
        <taxon>Pseudomonadati</taxon>
        <taxon>Spirochaetota</taxon>
        <taxon>Spirochaetia</taxon>
        <taxon>Leptospirales</taxon>
        <taxon>Leptospiraceae</taxon>
        <taxon>Leptospira</taxon>
    </lineage>
</organism>
<dbReference type="Proteomes" id="UP000265798">
    <property type="component" value="Unassembled WGS sequence"/>
</dbReference>
<dbReference type="InterPro" id="IPR046843">
    <property type="entry name" value="LonB_AAA-LID"/>
</dbReference>
<reference evidence="5" key="1">
    <citation type="submission" date="2018-05" db="EMBL/GenBank/DDBJ databases">
        <title>Leptospira yasudae sp. nov. and Leptospira stimsonii sp. nov., two pathogenic species of the genus Leptospira isolated from environmental sources.</title>
        <authorList>
            <person name="Casanovas-Massana A."/>
            <person name="Hamond C."/>
            <person name="Santos L.A."/>
            <person name="Hacker K.P."/>
            <person name="Balassiano I."/>
            <person name="Medeiros M.A."/>
            <person name="Reis M.G."/>
            <person name="Ko A.I."/>
            <person name="Wunder E.A."/>
        </authorList>
    </citation>
    <scope>NUCLEOTIDE SEQUENCE [LARGE SCALE GENOMIC DNA]</scope>
    <source>
        <strain evidence="5">Yale</strain>
    </source>
</reference>
<dbReference type="PANTHER" id="PTHR10046">
    <property type="entry name" value="ATP DEPENDENT LON PROTEASE FAMILY MEMBER"/>
    <property type="match status" value="1"/>
</dbReference>
<feature type="active site" evidence="2">
    <location>
        <position position="444"/>
    </location>
</feature>
<comment type="similarity">
    <text evidence="2">Belongs to the peptidase S16 family.</text>
</comment>
<sequence>MIKRITAAQAEIKLHAGKQRPKNGLPDFLAFHREELSSLPKALENPGILSNILITGPALEANLTLLQEYISGLKKGIKVVCDPHPGFLTLAGFPGNSEYRAGKMVEADGGYLLLPMRALTEDPNLYFLVKGVLQTGSIDFLTLPEMTGSKEMNRFHPSINTRFRLILVGEEGEVDFITGVDPDFYESFSFKIHLPYEAVMKSKKNLQLFGGLIHSWEKPGYPSFDSSAVDALLEIGLRWNDSRARLSLSFAELRTFVGELLVLYKKEKKTISRAQVESAIPTIEKRIAVHKRRYQESVREGLTSIQLKGKKTGRINGLSVILLHSSLSDFGQVNQVSARVALGSGNFINIEREVNLSGDLHDKGVFILQSYIKGMFSHIQSFGLDASILFEQNYSPIDGDSASCAELLAILSALSGLEIPCNIAVTGALSQYGEILPVGSVNTKIAAWYDMIQLVGNTRDKYRVYIPTSNIRDLNLPAHIRKAIDKGKFQIYTCSHVEELIPEVFGIPAGKFGKNGKYPQGSLFHMIEERIDRKKEEEEHE</sequence>
<dbReference type="OrthoDB" id="9758568at2"/>
<dbReference type="EC" id="3.4.21.53" evidence="2"/>
<evidence type="ECO:0000313" key="4">
    <source>
        <dbReference type="EMBL" id="RHX89160.1"/>
    </source>
</evidence>
<dbReference type="InterPro" id="IPR027065">
    <property type="entry name" value="Lon_Prtase"/>
</dbReference>
<dbReference type="EMBL" id="QHCT01000004">
    <property type="protein sequence ID" value="RHX89160.1"/>
    <property type="molecule type" value="Genomic_DNA"/>
</dbReference>
<dbReference type="PROSITE" id="PS51786">
    <property type="entry name" value="LON_PROTEOLYTIC"/>
    <property type="match status" value="1"/>
</dbReference>
<dbReference type="InterPro" id="IPR014721">
    <property type="entry name" value="Ribsml_uS5_D2-typ_fold_subgr"/>
</dbReference>
<dbReference type="PRINTS" id="PR00830">
    <property type="entry name" value="ENDOLAPTASE"/>
</dbReference>
<dbReference type="Pfam" id="PF20436">
    <property type="entry name" value="LonB_AAA-LID"/>
    <property type="match status" value="1"/>
</dbReference>
<dbReference type="Pfam" id="PF05362">
    <property type="entry name" value="Lon_C"/>
    <property type="match status" value="1"/>
</dbReference>
<dbReference type="Gene3D" id="1.10.8.60">
    <property type="match status" value="1"/>
</dbReference>
<dbReference type="Gene3D" id="3.40.50.300">
    <property type="entry name" value="P-loop containing nucleotide triphosphate hydrolases"/>
    <property type="match status" value="1"/>
</dbReference>
<dbReference type="InterPro" id="IPR041699">
    <property type="entry name" value="AAA_32"/>
</dbReference>